<dbReference type="Gene3D" id="3.40.33.10">
    <property type="entry name" value="CAP"/>
    <property type="match status" value="1"/>
</dbReference>
<evidence type="ECO:0000256" key="2">
    <source>
        <dbReference type="ARBA" id="ARBA00022525"/>
    </source>
</evidence>
<comment type="subcellular location">
    <subcellularLocation>
        <location evidence="1">Secreted</location>
    </subcellularLocation>
</comment>
<dbReference type="SUPFAM" id="SSF50494">
    <property type="entry name" value="Trypsin-like serine proteases"/>
    <property type="match status" value="1"/>
</dbReference>
<dbReference type="Pfam" id="PF00089">
    <property type="entry name" value="Trypsin"/>
    <property type="match status" value="2"/>
</dbReference>
<evidence type="ECO:0000259" key="4">
    <source>
        <dbReference type="PROSITE" id="PS50240"/>
    </source>
</evidence>
<dbReference type="OrthoDB" id="414826at2759"/>
<organism evidence="5 6">
    <name type="scientific">Callosobruchus maculatus</name>
    <name type="common">Southern cowpea weevil</name>
    <name type="synonym">Pulse bruchid</name>
    <dbReference type="NCBI Taxonomy" id="64391"/>
    <lineage>
        <taxon>Eukaryota</taxon>
        <taxon>Metazoa</taxon>
        <taxon>Ecdysozoa</taxon>
        <taxon>Arthropoda</taxon>
        <taxon>Hexapoda</taxon>
        <taxon>Insecta</taxon>
        <taxon>Pterygota</taxon>
        <taxon>Neoptera</taxon>
        <taxon>Endopterygota</taxon>
        <taxon>Coleoptera</taxon>
        <taxon>Polyphaga</taxon>
        <taxon>Cucujiformia</taxon>
        <taxon>Chrysomeloidea</taxon>
        <taxon>Chrysomelidae</taxon>
        <taxon>Bruchinae</taxon>
        <taxon>Bruchini</taxon>
        <taxon>Callosobruchus</taxon>
    </lineage>
</organism>
<dbReference type="SMART" id="SM00020">
    <property type="entry name" value="Tryp_SPc"/>
    <property type="match status" value="1"/>
</dbReference>
<dbReference type="PRINTS" id="PR00838">
    <property type="entry name" value="V5ALLERGEN"/>
</dbReference>
<evidence type="ECO:0000256" key="1">
    <source>
        <dbReference type="ARBA" id="ARBA00004613"/>
    </source>
</evidence>
<dbReference type="InterPro" id="IPR035940">
    <property type="entry name" value="CAP_sf"/>
</dbReference>
<dbReference type="GO" id="GO:0006508">
    <property type="term" value="P:proteolysis"/>
    <property type="evidence" value="ECO:0007669"/>
    <property type="project" value="InterPro"/>
</dbReference>
<protein>
    <recommendedName>
        <fullName evidence="4">Peptidase S1 domain-containing protein</fullName>
    </recommendedName>
</protein>
<dbReference type="Gene3D" id="2.40.10.10">
    <property type="entry name" value="Trypsin-like serine proteases"/>
    <property type="match status" value="2"/>
</dbReference>
<dbReference type="PROSITE" id="PS01010">
    <property type="entry name" value="CRISP_2"/>
    <property type="match status" value="1"/>
</dbReference>
<dbReference type="GO" id="GO:0005576">
    <property type="term" value="C:extracellular region"/>
    <property type="evidence" value="ECO:0007669"/>
    <property type="project" value="UniProtKB-SubCell"/>
</dbReference>
<evidence type="ECO:0000256" key="3">
    <source>
        <dbReference type="SAM" id="SignalP"/>
    </source>
</evidence>
<dbReference type="PRINTS" id="PR00837">
    <property type="entry name" value="V5TPXLIKE"/>
</dbReference>
<dbReference type="AlphaFoldDB" id="A0A653CM92"/>
<dbReference type="Pfam" id="PF00188">
    <property type="entry name" value="CAP"/>
    <property type="match status" value="1"/>
</dbReference>
<dbReference type="Proteomes" id="UP000410492">
    <property type="component" value="Unassembled WGS sequence"/>
</dbReference>
<reference evidence="5 6" key="1">
    <citation type="submission" date="2019-01" db="EMBL/GenBank/DDBJ databases">
        <authorList>
            <person name="Sayadi A."/>
        </authorList>
    </citation>
    <scope>NUCLEOTIDE SEQUENCE [LARGE SCALE GENOMIC DNA]</scope>
</reference>
<dbReference type="PANTHER" id="PTHR24260">
    <property type="match status" value="1"/>
</dbReference>
<keyword evidence="6" id="KW-1185">Reference proteome</keyword>
<feature type="domain" description="Peptidase S1" evidence="4">
    <location>
        <begin position="259"/>
        <end position="451"/>
    </location>
</feature>
<dbReference type="InterPro" id="IPR009003">
    <property type="entry name" value="Peptidase_S1_PA"/>
</dbReference>
<dbReference type="InterPro" id="IPR014044">
    <property type="entry name" value="CAP_dom"/>
</dbReference>
<dbReference type="SUPFAM" id="SSF55797">
    <property type="entry name" value="PR-1-like"/>
    <property type="match status" value="1"/>
</dbReference>
<name>A0A653CM92_CALMS</name>
<evidence type="ECO:0000313" key="6">
    <source>
        <dbReference type="Proteomes" id="UP000410492"/>
    </source>
</evidence>
<dbReference type="EMBL" id="CAACVG010008095">
    <property type="protein sequence ID" value="VEN48404.1"/>
    <property type="molecule type" value="Genomic_DNA"/>
</dbReference>
<feature type="signal peptide" evidence="3">
    <location>
        <begin position="1"/>
        <end position="22"/>
    </location>
</feature>
<keyword evidence="3" id="KW-0732">Signal</keyword>
<dbReference type="CDD" id="cd05380">
    <property type="entry name" value="CAP_euk"/>
    <property type="match status" value="1"/>
</dbReference>
<dbReference type="SMART" id="SM00198">
    <property type="entry name" value="SCP"/>
    <property type="match status" value="1"/>
</dbReference>
<feature type="chain" id="PRO_5024963343" description="Peptidase S1 domain-containing protein" evidence="3">
    <location>
        <begin position="23"/>
        <end position="470"/>
    </location>
</feature>
<dbReference type="PANTHER" id="PTHR24260:SF148">
    <property type="entry name" value="IP09309P-RELATED"/>
    <property type="match status" value="1"/>
</dbReference>
<proteinExistence type="predicted"/>
<keyword evidence="2" id="KW-0964">Secreted</keyword>
<dbReference type="PROSITE" id="PS50240">
    <property type="entry name" value="TRYPSIN_DOM"/>
    <property type="match status" value="1"/>
</dbReference>
<dbReference type="InterPro" id="IPR001254">
    <property type="entry name" value="Trypsin_dom"/>
</dbReference>
<accession>A0A653CM92</accession>
<evidence type="ECO:0000313" key="5">
    <source>
        <dbReference type="EMBL" id="VEN48404.1"/>
    </source>
</evidence>
<dbReference type="InterPro" id="IPR051333">
    <property type="entry name" value="CLIP_Serine_Protease"/>
</dbReference>
<dbReference type="GO" id="GO:0004252">
    <property type="term" value="F:serine-type endopeptidase activity"/>
    <property type="evidence" value="ECO:0007669"/>
    <property type="project" value="InterPro"/>
</dbReference>
<dbReference type="InterPro" id="IPR002413">
    <property type="entry name" value="V5_allergen-like"/>
</dbReference>
<dbReference type="InterPro" id="IPR018244">
    <property type="entry name" value="Allrgn_V5/Tpx1_CS"/>
</dbReference>
<dbReference type="InterPro" id="IPR001283">
    <property type="entry name" value="CRISP-related"/>
</dbReference>
<sequence length="470" mass="52109">MNQTTIFAVAVLVVLAMPVVRCDVFDKYCGLRCNNEMHTVCLRRNQSCGPDPECGPEFQKVKFSDAEKRFILDIHNHLRNYVASGTERRGTSQPPATNINALTYNEELEFIAQCWVNRCRRELAHDRCRSTSTFPLVGQNLASASTTAYNIDIAKEVRKMITGWYEEVTLFNSADIKDIKQDGRVGHYLQLVWATTRMVGCAASTWTTIEGKTKWRHLVFACNYAPAGNILNTAVYEVGKSGAKCPNGKRHQNGQHLDVDEGEARSLVAYPYMVAVIMDQNIERRCGGVLISDQHVLTAASCADEDSLANNIAVLKLPKKITPNDKIAPIKLAPKDAGQYAREHGVLTTWLKGNKPTMSAVNLLIISNNECRRVHGRIPSGELCAKVTDDKSGILEWIFSNKSKANPGDPLVTLGDNILIGLATKAKRLLFEPLRFTRISSYREWIDKSVGAPKAITTGSPSTTKIPTKK</sequence>
<gene>
    <name evidence="5" type="ORF">CALMAC_LOCUS9875</name>
</gene>
<dbReference type="InterPro" id="IPR043504">
    <property type="entry name" value="Peptidase_S1_PA_chymotrypsin"/>
</dbReference>